<dbReference type="InterPro" id="IPR027417">
    <property type="entry name" value="P-loop_NTPase"/>
</dbReference>
<dbReference type="GO" id="GO:0016887">
    <property type="term" value="F:ATP hydrolysis activity"/>
    <property type="evidence" value="ECO:0007669"/>
    <property type="project" value="InterPro"/>
</dbReference>
<dbReference type="SUPFAM" id="SSF57997">
    <property type="entry name" value="Tropomyosin"/>
    <property type="match status" value="1"/>
</dbReference>
<keyword evidence="1 6" id="KW-0963">Cytoplasm</keyword>
<comment type="domain">
    <text evidence="6">Contains large globular domains required for ATP hydrolysis at each terminus and a third globular domain forming a flexible hinge near the middle of the molecule. These domains are separated by coiled-coil structures.</text>
</comment>
<dbReference type="KEGG" id="mpz:Marpi_1158"/>
<reference evidence="8 9" key="1">
    <citation type="journal article" date="2012" name="J. Bacteriol.">
        <title>Complete Genome Sequence of the Thermophilic, Piezophilic, Heterotrophic Bacterium Marinitoga piezophila KA3.</title>
        <authorList>
            <person name="Lucas S."/>
            <person name="Han J."/>
            <person name="Lapidus A."/>
            <person name="Cheng J.F."/>
            <person name="Goodwin L.A."/>
            <person name="Pitluck S."/>
            <person name="Peters L."/>
            <person name="Mikhailova N."/>
            <person name="Teshima H."/>
            <person name="Detter J.C."/>
            <person name="Han C."/>
            <person name="Tapia R."/>
            <person name="Land M."/>
            <person name="Hauser L."/>
            <person name="Kyrpides N.C."/>
            <person name="Ivanova N."/>
            <person name="Pagani I."/>
            <person name="Vannier P."/>
            <person name="Oger P."/>
            <person name="Bartlett D.H."/>
            <person name="Noll K.M."/>
            <person name="Woyke T."/>
            <person name="Jebbar M."/>
        </authorList>
    </citation>
    <scope>NUCLEOTIDE SEQUENCE [LARGE SCALE GENOMIC DNA]</scope>
    <source>
        <strain evidence="9">DSM 14283 / JCM 11233 / KA3</strain>
    </source>
</reference>
<evidence type="ECO:0000256" key="1">
    <source>
        <dbReference type="ARBA" id="ARBA00022490"/>
    </source>
</evidence>
<dbReference type="HOGENOM" id="CLU_001042_2_2_0"/>
<feature type="domain" description="SMC hinge" evidence="7">
    <location>
        <begin position="515"/>
        <end position="631"/>
    </location>
</feature>
<dbReference type="GO" id="GO:0005694">
    <property type="term" value="C:chromosome"/>
    <property type="evidence" value="ECO:0007669"/>
    <property type="project" value="InterPro"/>
</dbReference>
<comment type="subcellular location">
    <subcellularLocation>
        <location evidence="6">Cytoplasm</location>
    </subcellularLocation>
</comment>
<dbReference type="RefSeq" id="WP_014296640.1">
    <property type="nucleotide sequence ID" value="NC_016751.1"/>
</dbReference>
<evidence type="ECO:0000256" key="4">
    <source>
        <dbReference type="ARBA" id="ARBA00023054"/>
    </source>
</evidence>
<feature type="coiled-coil region" evidence="6">
    <location>
        <begin position="165"/>
        <end position="202"/>
    </location>
</feature>
<sequence>MKLLELRIKGFKSFVKNTTLNLDANVVSIVGPNGSGKSNIVDAIRWLLGEQSSKQMRIEEKFDVIFSGTEKLPPAKKAEVFIKIEDDEGRIRTLGKILSADGKIQYKIDNRNVRLKDLIEVMGGAGVGKSFYSIIGQDQVKELIAAPSELLRALIEDAAGIKVYLDKKEIALRMLEQTKENLERLNDILYEVEKRVRSLSNRASRAKKYVEYNKELKEIGVKYFGAKNIKISEKIQEIENKILENKSEVKELLAKSFEVERLYRELKAEIEEKDEKLSAYGEKLENFKQRLDSYEKMKTHLEDELKQLNSAIVENSWEKTKFEEDYARNKKRFEEIRNLIEKYENELSKLNEEITEVENEKKEIEASISKEMNKLTSLKEKLKRLIEERKEYEKTKNELISEQGSKDERLKFLKTEKENYAKKIEELEEKLKVLEKDLEHYSKKEKELMDQIEEKKSETEELHRSVSETYEYLQKLRREEDLTKRKIENLKLQISDYEGFSYAIKKLFEAFHNDENIVDVVLNLIEVPEELETAITTIAGFRLQNVVIKRSSQVSSYIKYLKAERAGRVTFLPLDLINSNLRRVKELEYEPGFYGYAVDLVSYDPEYEKVIKYVFGNSIIVDRLETALEIKNRMKNVSLTIATVSGEIINTSGAITGGASKNNNQTLLLSRKRELAELEESLKEIEEEISLNEKNLEKVEYNYKRSTVELKKLEEKLNEIRYNHLNGKNSYKDFKKEYSNAKHGYEEVLSRIDTFEDRINEIEEELKELEIKINDNVDLQKKIEIEIEEIEKSNKTIDNELRKKIARLDELNLHKNSVLSKISEYEKERNEVKNNLRSIENHLESLENKFKQLKNEMEQKSKELEDYEEEIKRINEEMNEAFQMLKKSREGKKEKFEELEQYEKLRNEIKDKIDDLKNAAHELDLEKQNLIHEKDFLFEKAKNMGIDTEEFVFENLNDMEIMALERRIEDIKKALKHIGSVDLAVLDEYEMVKKDLDDRYKQKEDILKSIKTLQEGIDKIDQEAEEKYLKTFNFVNEKFGEFIKELFVGGDGLLKMFGEGKAFEKGVEISVKKPGRNFQKLQLFSGGEKALITSAFLFALMNVNPSPFYVLDEIDAPLDDINAGKLAKLIRKHADKTQFLVITHNKLMMEIADIFHGITMRDGVTHVVPVDFKFMENLN</sequence>
<comment type="function">
    <text evidence="6">Required for chromosome condensation and partitioning.</text>
</comment>
<dbReference type="HAMAP" id="MF_01894">
    <property type="entry name" value="Smc_prok"/>
    <property type="match status" value="1"/>
</dbReference>
<proteinExistence type="inferred from homology"/>
<organism evidence="8 9">
    <name type="scientific">Marinitoga piezophila (strain DSM 14283 / JCM 11233 / KA3)</name>
    <dbReference type="NCBI Taxonomy" id="443254"/>
    <lineage>
        <taxon>Bacteria</taxon>
        <taxon>Thermotogati</taxon>
        <taxon>Thermotogota</taxon>
        <taxon>Thermotogae</taxon>
        <taxon>Petrotogales</taxon>
        <taxon>Petrotogaceae</taxon>
        <taxon>Marinitoga</taxon>
    </lineage>
</organism>
<reference evidence="9" key="2">
    <citation type="submission" date="2012-01" db="EMBL/GenBank/DDBJ databases">
        <title>Complete sequence of chromosome of Marinitoga piezophila KA3.</title>
        <authorList>
            <person name="Lucas S."/>
            <person name="Han J."/>
            <person name="Lapidus A."/>
            <person name="Cheng J.-F."/>
            <person name="Goodwin L."/>
            <person name="Pitluck S."/>
            <person name="Peters L."/>
            <person name="Mikhailova N."/>
            <person name="Teshima H."/>
            <person name="Detter J.C."/>
            <person name="Han C."/>
            <person name="Tapia R."/>
            <person name="Land M."/>
            <person name="Hauser L."/>
            <person name="Kyrpides N."/>
            <person name="Ivanova N."/>
            <person name="Pagani I."/>
            <person name="Jebbar M."/>
            <person name="Vannier P."/>
            <person name="Oger P."/>
            <person name="Cario A."/>
            <person name="Bartlett D."/>
            <person name="Noll K.M."/>
            <person name="Woyke T."/>
        </authorList>
    </citation>
    <scope>NUCLEOTIDE SEQUENCE [LARGE SCALE GENOMIC DNA]</scope>
    <source>
        <strain evidence="9">DSM 14283 / JCM 11233 / KA3</strain>
    </source>
</reference>
<dbReference type="InterPro" id="IPR036277">
    <property type="entry name" value="SMC_hinge_sf"/>
</dbReference>
<dbReference type="Pfam" id="PF06470">
    <property type="entry name" value="SMC_hinge"/>
    <property type="match status" value="1"/>
</dbReference>
<dbReference type="GO" id="GO:0003677">
    <property type="term" value="F:DNA binding"/>
    <property type="evidence" value="ECO:0007669"/>
    <property type="project" value="UniProtKB-UniRule"/>
</dbReference>
<dbReference type="GO" id="GO:0007062">
    <property type="term" value="P:sister chromatid cohesion"/>
    <property type="evidence" value="ECO:0007669"/>
    <property type="project" value="InterPro"/>
</dbReference>
<keyword evidence="2 6" id="KW-0547">Nucleotide-binding</keyword>
<dbReference type="GO" id="GO:0005737">
    <property type="term" value="C:cytoplasm"/>
    <property type="evidence" value="ECO:0007669"/>
    <property type="project" value="UniProtKB-SubCell"/>
</dbReference>
<dbReference type="InterPro" id="IPR003395">
    <property type="entry name" value="RecF/RecN/SMC_N"/>
</dbReference>
<dbReference type="EMBL" id="CP003257">
    <property type="protein sequence ID" value="AEX85568.1"/>
    <property type="molecule type" value="Genomic_DNA"/>
</dbReference>
<dbReference type="Gene3D" id="1.20.1060.20">
    <property type="match status" value="1"/>
</dbReference>
<dbReference type="InterPro" id="IPR024704">
    <property type="entry name" value="SMC"/>
</dbReference>
<comment type="similarity">
    <text evidence="6">Belongs to the SMC family.</text>
</comment>
<name>H2J884_MARPK</name>
<keyword evidence="5 6" id="KW-0238">DNA-binding</keyword>
<protein>
    <recommendedName>
        <fullName evidence="6">Chromosome partition protein Smc</fullName>
    </recommendedName>
</protein>
<dbReference type="InterPro" id="IPR011890">
    <property type="entry name" value="SMC_prok"/>
</dbReference>
<gene>
    <name evidence="6" type="primary">smc</name>
    <name evidence="8" type="ordered locus">Marpi_1158</name>
</gene>
<dbReference type="STRING" id="443254.Marpi_1158"/>
<dbReference type="eggNOG" id="COG1196">
    <property type="taxonomic scope" value="Bacteria"/>
</dbReference>
<evidence type="ECO:0000256" key="2">
    <source>
        <dbReference type="ARBA" id="ARBA00022741"/>
    </source>
</evidence>
<evidence type="ECO:0000259" key="7">
    <source>
        <dbReference type="SMART" id="SM00968"/>
    </source>
</evidence>
<dbReference type="SUPFAM" id="SSF75553">
    <property type="entry name" value="Smc hinge domain"/>
    <property type="match status" value="1"/>
</dbReference>
<feature type="coiled-coil region" evidence="6">
    <location>
        <begin position="668"/>
        <end position="933"/>
    </location>
</feature>
<dbReference type="OrthoDB" id="9808768at2"/>
<dbReference type="GO" id="GO:0006260">
    <property type="term" value="P:DNA replication"/>
    <property type="evidence" value="ECO:0007669"/>
    <property type="project" value="UniProtKB-UniRule"/>
</dbReference>
<dbReference type="InterPro" id="IPR010935">
    <property type="entry name" value="SMC_hinge"/>
</dbReference>
<dbReference type="PIRSF" id="PIRSF005719">
    <property type="entry name" value="SMC"/>
    <property type="match status" value="1"/>
</dbReference>
<accession>H2J884</accession>
<dbReference type="Gene3D" id="3.40.50.300">
    <property type="entry name" value="P-loop containing nucleotide triphosphate hydrolases"/>
    <property type="match status" value="2"/>
</dbReference>
<feature type="binding site" evidence="6">
    <location>
        <begin position="32"/>
        <end position="39"/>
    </location>
    <ligand>
        <name>ATP</name>
        <dbReference type="ChEBI" id="CHEBI:30616"/>
    </ligand>
</feature>
<dbReference type="GO" id="GO:0005524">
    <property type="term" value="F:ATP binding"/>
    <property type="evidence" value="ECO:0007669"/>
    <property type="project" value="UniProtKB-UniRule"/>
</dbReference>
<evidence type="ECO:0000313" key="9">
    <source>
        <dbReference type="Proteomes" id="UP000007161"/>
    </source>
</evidence>
<feature type="coiled-coil region" evidence="6">
    <location>
        <begin position="235"/>
        <end position="493"/>
    </location>
</feature>
<dbReference type="Pfam" id="PF02463">
    <property type="entry name" value="SMC_N"/>
    <property type="match status" value="1"/>
</dbReference>
<dbReference type="AlphaFoldDB" id="H2J884"/>
<dbReference type="SUPFAM" id="SSF52540">
    <property type="entry name" value="P-loop containing nucleoside triphosphate hydrolases"/>
    <property type="match status" value="1"/>
</dbReference>
<keyword evidence="4 6" id="KW-0175">Coiled coil</keyword>
<dbReference type="GO" id="GO:0007059">
    <property type="term" value="P:chromosome segregation"/>
    <property type="evidence" value="ECO:0007669"/>
    <property type="project" value="UniProtKB-UniRule"/>
</dbReference>
<evidence type="ECO:0000256" key="6">
    <source>
        <dbReference type="HAMAP-Rule" id="MF_01894"/>
    </source>
</evidence>
<dbReference type="PANTHER" id="PTHR43977">
    <property type="entry name" value="STRUCTURAL MAINTENANCE OF CHROMOSOMES PROTEIN 3"/>
    <property type="match status" value="1"/>
</dbReference>
<keyword evidence="3 6" id="KW-0067">ATP-binding</keyword>
<dbReference type="SMART" id="SM00968">
    <property type="entry name" value="SMC_hinge"/>
    <property type="match status" value="1"/>
</dbReference>
<evidence type="ECO:0000313" key="8">
    <source>
        <dbReference type="EMBL" id="AEX85568.1"/>
    </source>
</evidence>
<dbReference type="Gene3D" id="3.30.70.1620">
    <property type="match status" value="1"/>
</dbReference>
<keyword evidence="9" id="KW-1185">Reference proteome</keyword>
<dbReference type="NCBIfam" id="TIGR02168">
    <property type="entry name" value="SMC_prok_B"/>
    <property type="match status" value="1"/>
</dbReference>
<evidence type="ECO:0000256" key="3">
    <source>
        <dbReference type="ARBA" id="ARBA00022840"/>
    </source>
</evidence>
<dbReference type="GO" id="GO:0030261">
    <property type="term" value="P:chromosome condensation"/>
    <property type="evidence" value="ECO:0007669"/>
    <property type="project" value="InterPro"/>
</dbReference>
<dbReference type="Proteomes" id="UP000007161">
    <property type="component" value="Chromosome"/>
</dbReference>
<evidence type="ECO:0000256" key="5">
    <source>
        <dbReference type="ARBA" id="ARBA00023125"/>
    </source>
</evidence>
<comment type="subunit">
    <text evidence="6">Homodimer.</text>
</comment>